<feature type="region of interest" description="Disordered" evidence="1">
    <location>
        <begin position="37"/>
        <end position="58"/>
    </location>
</feature>
<organism evidence="3 4">
    <name type="scientific">Virgisporangium ochraceum</name>
    <dbReference type="NCBI Taxonomy" id="65505"/>
    <lineage>
        <taxon>Bacteria</taxon>
        <taxon>Bacillati</taxon>
        <taxon>Actinomycetota</taxon>
        <taxon>Actinomycetes</taxon>
        <taxon>Micromonosporales</taxon>
        <taxon>Micromonosporaceae</taxon>
        <taxon>Virgisporangium</taxon>
    </lineage>
</organism>
<dbReference type="InterPro" id="IPR021903">
    <property type="entry name" value="DUF3515"/>
</dbReference>
<keyword evidence="2" id="KW-1133">Transmembrane helix</keyword>
<dbReference type="Proteomes" id="UP000635606">
    <property type="component" value="Unassembled WGS sequence"/>
</dbReference>
<dbReference type="EMBL" id="BOPH01000060">
    <property type="protein sequence ID" value="GIJ69299.1"/>
    <property type="molecule type" value="Genomic_DNA"/>
</dbReference>
<proteinExistence type="predicted"/>
<keyword evidence="2" id="KW-0472">Membrane</keyword>
<keyword evidence="2" id="KW-0812">Transmembrane</keyword>
<gene>
    <name evidence="3" type="ORF">Voc01_042160</name>
</gene>
<name>A0A8J3ZSV1_9ACTN</name>
<evidence type="ECO:0008006" key="5">
    <source>
        <dbReference type="Google" id="ProtNLM"/>
    </source>
</evidence>
<evidence type="ECO:0000256" key="2">
    <source>
        <dbReference type="SAM" id="Phobius"/>
    </source>
</evidence>
<dbReference type="Pfam" id="PF12028">
    <property type="entry name" value="DUF3515"/>
    <property type="match status" value="1"/>
</dbReference>
<feature type="transmembrane region" description="Helical" evidence="2">
    <location>
        <begin position="12"/>
        <end position="32"/>
    </location>
</feature>
<evidence type="ECO:0000313" key="4">
    <source>
        <dbReference type="Proteomes" id="UP000635606"/>
    </source>
</evidence>
<dbReference type="AlphaFoldDB" id="A0A8J3ZSV1"/>
<sequence>MADPDARRAARIAALVAVPVAVVTGIVVFQVMSPDDPAGPGTAAASPRPVPSTPVEVSAPPLSERAATVCRALFAKLPDHFGDLPRRPVTAGPEQNAAYGDPAVTVACGVAGPTPPDGAQFFEVNNVCWYTEDVTGDRRWSLQGREVPLMVTVPAAYNGEDLVDLSKPVSEAIPEVRQVCKT</sequence>
<reference evidence="3" key="1">
    <citation type="submission" date="2021-01" db="EMBL/GenBank/DDBJ databases">
        <title>Whole genome shotgun sequence of Virgisporangium ochraceum NBRC 16418.</title>
        <authorList>
            <person name="Komaki H."/>
            <person name="Tamura T."/>
        </authorList>
    </citation>
    <scope>NUCLEOTIDE SEQUENCE</scope>
    <source>
        <strain evidence="3">NBRC 16418</strain>
    </source>
</reference>
<comment type="caution">
    <text evidence="3">The sequence shown here is derived from an EMBL/GenBank/DDBJ whole genome shotgun (WGS) entry which is preliminary data.</text>
</comment>
<dbReference type="RefSeq" id="WP_203929223.1">
    <property type="nucleotide sequence ID" value="NZ_BOPH01000060.1"/>
</dbReference>
<evidence type="ECO:0000313" key="3">
    <source>
        <dbReference type="EMBL" id="GIJ69299.1"/>
    </source>
</evidence>
<evidence type="ECO:0000256" key="1">
    <source>
        <dbReference type="SAM" id="MobiDB-lite"/>
    </source>
</evidence>
<feature type="compositionally biased region" description="Low complexity" evidence="1">
    <location>
        <begin position="37"/>
        <end position="47"/>
    </location>
</feature>
<accession>A0A8J3ZSV1</accession>
<protein>
    <recommendedName>
        <fullName evidence="5">DUF3515 domain-containing protein</fullName>
    </recommendedName>
</protein>
<keyword evidence="4" id="KW-1185">Reference proteome</keyword>